<feature type="region of interest" description="Disordered" evidence="6">
    <location>
        <begin position="125"/>
        <end position="145"/>
    </location>
</feature>
<gene>
    <name evidence="7" type="ORF">BCR39DRAFT_508851</name>
</gene>
<comment type="similarity">
    <text evidence="3">Belongs to the NOP16 family.</text>
</comment>
<dbReference type="GO" id="GO:0042273">
    <property type="term" value="P:ribosomal large subunit biogenesis"/>
    <property type="evidence" value="ECO:0007669"/>
    <property type="project" value="TreeGrafter"/>
</dbReference>
<comment type="function">
    <text evidence="1">Involved in the biogenesis of the 60S ribosomal subunit.</text>
</comment>
<evidence type="ECO:0000256" key="6">
    <source>
        <dbReference type="SAM" id="MobiDB-lite"/>
    </source>
</evidence>
<keyword evidence="8" id="KW-1185">Reference proteome</keyword>
<feature type="compositionally biased region" description="Acidic residues" evidence="6">
    <location>
        <begin position="125"/>
        <end position="144"/>
    </location>
</feature>
<feature type="compositionally biased region" description="Basic residues" evidence="6">
    <location>
        <begin position="1"/>
        <end position="14"/>
    </location>
</feature>
<dbReference type="Pfam" id="PF09420">
    <property type="entry name" value="Nop16"/>
    <property type="match status" value="1"/>
</dbReference>
<evidence type="ECO:0000256" key="2">
    <source>
        <dbReference type="ARBA" id="ARBA00004604"/>
    </source>
</evidence>
<dbReference type="GO" id="GO:0005730">
    <property type="term" value="C:nucleolus"/>
    <property type="evidence" value="ECO:0007669"/>
    <property type="project" value="UniProtKB-SubCell"/>
</dbReference>
<dbReference type="InParanoid" id="A0A1Y2BKN2"/>
<protein>
    <recommendedName>
        <fullName evidence="4">Nucleolar protein 16</fullName>
    </recommendedName>
</protein>
<evidence type="ECO:0000256" key="4">
    <source>
        <dbReference type="ARBA" id="ARBA00015522"/>
    </source>
</evidence>
<dbReference type="AlphaFoldDB" id="A0A1Y2BKN2"/>
<sequence>MANPRQRNKARSGKSTKPSQAAIRRMHHKLRKAPPMKGPAVLAANWDKTKTVFQNYAALGLLSSIPVPSGPSSSRTHRTTLPFLPDHMKSSTSQKTDESSLIVGYGRIIRDEQGNVVDIVLPEDEASQDGDIAMEDDDEEEEEKEERVVEGKTDVVRSLESLAASAQPIKRHTSSSERTWLQNLVAAHGEDYAAMALDRRGNVWQKTQGEIKRMVRKAGGREKLLA</sequence>
<evidence type="ECO:0000313" key="8">
    <source>
        <dbReference type="Proteomes" id="UP000193986"/>
    </source>
</evidence>
<accession>A0A1Y2BKN2</accession>
<dbReference type="EMBL" id="MCFC01000001">
    <property type="protein sequence ID" value="ORY35336.1"/>
    <property type="molecule type" value="Genomic_DNA"/>
</dbReference>
<name>A0A1Y2BKN2_9TREE</name>
<organism evidence="7 8">
    <name type="scientific">Naematelia encephala</name>
    <dbReference type="NCBI Taxonomy" id="71784"/>
    <lineage>
        <taxon>Eukaryota</taxon>
        <taxon>Fungi</taxon>
        <taxon>Dikarya</taxon>
        <taxon>Basidiomycota</taxon>
        <taxon>Agaricomycotina</taxon>
        <taxon>Tremellomycetes</taxon>
        <taxon>Tremellales</taxon>
        <taxon>Naemateliaceae</taxon>
        <taxon>Naematelia</taxon>
    </lineage>
</organism>
<evidence type="ECO:0000256" key="5">
    <source>
        <dbReference type="ARBA" id="ARBA00023242"/>
    </source>
</evidence>
<dbReference type="InterPro" id="IPR019002">
    <property type="entry name" value="Ribosome_biogenesis_Nop16"/>
</dbReference>
<dbReference type="OrthoDB" id="285729at2759"/>
<dbReference type="STRING" id="71784.A0A1Y2BKN2"/>
<dbReference type="PANTHER" id="PTHR13243">
    <property type="entry name" value="HSPC111 PROTEIN-RELATED"/>
    <property type="match status" value="1"/>
</dbReference>
<dbReference type="Proteomes" id="UP000193986">
    <property type="component" value="Unassembled WGS sequence"/>
</dbReference>
<keyword evidence="5" id="KW-0539">Nucleus</keyword>
<reference evidence="7 8" key="1">
    <citation type="submission" date="2016-07" db="EMBL/GenBank/DDBJ databases">
        <title>Pervasive Adenine N6-methylation of Active Genes in Fungi.</title>
        <authorList>
            <consortium name="DOE Joint Genome Institute"/>
            <person name="Mondo S.J."/>
            <person name="Dannebaum R.O."/>
            <person name="Kuo R.C."/>
            <person name="Labutti K."/>
            <person name="Haridas S."/>
            <person name="Kuo A."/>
            <person name="Salamov A."/>
            <person name="Ahrendt S.R."/>
            <person name="Lipzen A."/>
            <person name="Sullivan W."/>
            <person name="Andreopoulos W.B."/>
            <person name="Clum A."/>
            <person name="Lindquist E."/>
            <person name="Daum C."/>
            <person name="Ramamoorthy G.K."/>
            <person name="Gryganskyi A."/>
            <person name="Culley D."/>
            <person name="Magnuson J.K."/>
            <person name="James T.Y."/>
            <person name="O'Malley M.A."/>
            <person name="Stajich J.E."/>
            <person name="Spatafora J.W."/>
            <person name="Visel A."/>
            <person name="Grigoriev I.V."/>
        </authorList>
    </citation>
    <scope>NUCLEOTIDE SEQUENCE [LARGE SCALE GENOMIC DNA]</scope>
    <source>
        <strain evidence="7 8">68-887.2</strain>
    </source>
</reference>
<feature type="region of interest" description="Disordered" evidence="6">
    <location>
        <begin position="1"/>
        <end position="23"/>
    </location>
</feature>
<evidence type="ECO:0000313" key="7">
    <source>
        <dbReference type="EMBL" id="ORY35336.1"/>
    </source>
</evidence>
<comment type="caution">
    <text evidence="7">The sequence shown here is derived from an EMBL/GenBank/DDBJ whole genome shotgun (WGS) entry which is preliminary data.</text>
</comment>
<dbReference type="PANTHER" id="PTHR13243:SF1">
    <property type="entry name" value="NUCLEOLAR PROTEIN 16"/>
    <property type="match status" value="1"/>
</dbReference>
<evidence type="ECO:0000256" key="1">
    <source>
        <dbReference type="ARBA" id="ARBA00002889"/>
    </source>
</evidence>
<evidence type="ECO:0000256" key="3">
    <source>
        <dbReference type="ARBA" id="ARBA00008479"/>
    </source>
</evidence>
<dbReference type="FunCoup" id="A0A1Y2BKN2">
    <property type="interactions" value="109"/>
</dbReference>
<proteinExistence type="inferred from homology"/>
<comment type="subcellular location">
    <subcellularLocation>
        <location evidence="2">Nucleus</location>
        <location evidence="2">Nucleolus</location>
    </subcellularLocation>
</comment>